<dbReference type="RefSeq" id="WP_076837580.1">
    <property type="nucleotide sequence ID" value="NZ_CP019434.1"/>
</dbReference>
<evidence type="ECO:0000256" key="2">
    <source>
        <dbReference type="ARBA" id="ARBA00012438"/>
    </source>
</evidence>
<dbReference type="Pfam" id="PF00512">
    <property type="entry name" value="HisKA"/>
    <property type="match status" value="1"/>
</dbReference>
<feature type="transmembrane region" description="Helical" evidence="4">
    <location>
        <begin position="155"/>
        <end position="177"/>
    </location>
</feature>
<comment type="catalytic activity">
    <reaction evidence="1">
        <text>ATP + protein L-histidine = ADP + protein N-phospho-L-histidine.</text>
        <dbReference type="EC" id="2.7.13.3"/>
    </reaction>
</comment>
<gene>
    <name evidence="6" type="ORF">BW247_13350</name>
</gene>
<dbReference type="SMART" id="SM00388">
    <property type="entry name" value="HisKA"/>
    <property type="match status" value="1"/>
</dbReference>
<proteinExistence type="predicted"/>
<dbReference type="InterPro" id="IPR036097">
    <property type="entry name" value="HisK_dim/P_sf"/>
</dbReference>
<dbReference type="STRING" id="1765967.BW247_13350"/>
<dbReference type="PROSITE" id="PS50109">
    <property type="entry name" value="HIS_KIN"/>
    <property type="match status" value="1"/>
</dbReference>
<dbReference type="Pfam" id="PF25323">
    <property type="entry name" value="6TM_PilS"/>
    <property type="match status" value="1"/>
</dbReference>
<dbReference type="EMBL" id="CP019434">
    <property type="protein sequence ID" value="APZ43956.1"/>
    <property type="molecule type" value="Genomic_DNA"/>
</dbReference>
<dbReference type="InterPro" id="IPR005467">
    <property type="entry name" value="His_kinase_dom"/>
</dbReference>
<feature type="transmembrane region" description="Helical" evidence="4">
    <location>
        <begin position="128"/>
        <end position="149"/>
    </location>
</feature>
<dbReference type="GO" id="GO:0000155">
    <property type="term" value="F:phosphorelay sensor kinase activity"/>
    <property type="evidence" value="ECO:0007669"/>
    <property type="project" value="InterPro"/>
</dbReference>
<evidence type="ECO:0000256" key="1">
    <source>
        <dbReference type="ARBA" id="ARBA00000085"/>
    </source>
</evidence>
<dbReference type="PANTHER" id="PTHR43065:SF52">
    <property type="entry name" value="SENSOR PROTEIN KINASE PILS"/>
    <property type="match status" value="1"/>
</dbReference>
<evidence type="ECO:0000256" key="4">
    <source>
        <dbReference type="SAM" id="Phobius"/>
    </source>
</evidence>
<dbReference type="InterPro" id="IPR004358">
    <property type="entry name" value="Sig_transdc_His_kin-like_C"/>
</dbReference>
<feature type="domain" description="Histidine kinase" evidence="5">
    <location>
        <begin position="317"/>
        <end position="529"/>
    </location>
</feature>
<dbReference type="Proteomes" id="UP000243807">
    <property type="component" value="Chromosome"/>
</dbReference>
<dbReference type="CDD" id="cd00082">
    <property type="entry name" value="HisKA"/>
    <property type="match status" value="1"/>
</dbReference>
<keyword evidence="4" id="KW-1133">Transmembrane helix</keyword>
<dbReference type="SMART" id="SM00387">
    <property type="entry name" value="HATPase_c"/>
    <property type="match status" value="1"/>
</dbReference>
<keyword evidence="3" id="KW-0597">Phosphoprotein</keyword>
<feature type="transmembrane region" description="Helical" evidence="4">
    <location>
        <begin position="52"/>
        <end position="73"/>
    </location>
</feature>
<name>A0A1P8UJD5_9GAMM</name>
<keyword evidence="4" id="KW-0812">Transmembrane</keyword>
<dbReference type="KEGG" id="afy:BW247_13350"/>
<reference evidence="6 7" key="1">
    <citation type="submission" date="2017-01" db="EMBL/GenBank/DDBJ databases">
        <title>Draft sequence of Acidihalobacter ferrooxidans strain DSM 14175 (strain V8).</title>
        <authorList>
            <person name="Khaleque H.N."/>
            <person name="Ramsay J.P."/>
            <person name="Murphy R.J.T."/>
            <person name="Kaksonen A.H."/>
            <person name="Boxall N.J."/>
            <person name="Watkin E.L.J."/>
        </authorList>
    </citation>
    <scope>NUCLEOTIDE SEQUENCE [LARGE SCALE GENOMIC DNA]</scope>
    <source>
        <strain evidence="6 7">V8</strain>
    </source>
</reference>
<dbReference type="PANTHER" id="PTHR43065">
    <property type="entry name" value="SENSOR HISTIDINE KINASE"/>
    <property type="match status" value="1"/>
</dbReference>
<evidence type="ECO:0000313" key="6">
    <source>
        <dbReference type="EMBL" id="APZ43956.1"/>
    </source>
</evidence>
<dbReference type="InterPro" id="IPR003661">
    <property type="entry name" value="HisK_dim/P_dom"/>
</dbReference>
<dbReference type="Gene3D" id="3.30.565.10">
    <property type="entry name" value="Histidine kinase-like ATPase, C-terminal domain"/>
    <property type="match status" value="1"/>
</dbReference>
<dbReference type="SUPFAM" id="SSF55874">
    <property type="entry name" value="ATPase domain of HSP90 chaperone/DNA topoisomerase II/histidine kinase"/>
    <property type="match status" value="1"/>
</dbReference>
<dbReference type="EC" id="2.7.13.3" evidence="2"/>
<organism evidence="6 7">
    <name type="scientific">Acidihalobacter ferrooxydans</name>
    <dbReference type="NCBI Taxonomy" id="1765967"/>
    <lineage>
        <taxon>Bacteria</taxon>
        <taxon>Pseudomonadati</taxon>
        <taxon>Pseudomonadota</taxon>
        <taxon>Gammaproteobacteria</taxon>
        <taxon>Chromatiales</taxon>
        <taxon>Ectothiorhodospiraceae</taxon>
        <taxon>Acidihalobacter</taxon>
    </lineage>
</organism>
<dbReference type="OrthoDB" id="9815750at2"/>
<keyword evidence="7" id="KW-1185">Reference proteome</keyword>
<dbReference type="InterPro" id="IPR003594">
    <property type="entry name" value="HATPase_dom"/>
</dbReference>
<dbReference type="SUPFAM" id="SSF47384">
    <property type="entry name" value="Homodimeric domain of signal transducing histidine kinase"/>
    <property type="match status" value="1"/>
</dbReference>
<dbReference type="InterPro" id="IPR036890">
    <property type="entry name" value="HATPase_C_sf"/>
</dbReference>
<keyword evidence="4" id="KW-0472">Membrane</keyword>
<protein>
    <recommendedName>
        <fullName evidence="2">histidine kinase</fullName>
        <ecNumber evidence="2">2.7.13.3</ecNumber>
    </recommendedName>
</protein>
<feature type="transmembrane region" description="Helical" evidence="4">
    <location>
        <begin position="21"/>
        <end position="40"/>
    </location>
</feature>
<evidence type="ECO:0000256" key="3">
    <source>
        <dbReference type="ARBA" id="ARBA00022553"/>
    </source>
</evidence>
<feature type="transmembrane region" description="Helical" evidence="4">
    <location>
        <begin position="105"/>
        <end position="123"/>
    </location>
</feature>
<evidence type="ECO:0000259" key="5">
    <source>
        <dbReference type="PROSITE" id="PS50109"/>
    </source>
</evidence>
<evidence type="ECO:0000313" key="7">
    <source>
        <dbReference type="Proteomes" id="UP000243807"/>
    </source>
</evidence>
<dbReference type="Gene3D" id="3.30.450.20">
    <property type="entry name" value="PAS domain"/>
    <property type="match status" value="1"/>
</dbReference>
<sequence length="536" mass="57656">MFDRFKRERLTTPPWRALQIFNGYRVLVPLVFLASLIAGIQTRYLGHDYPRLYLFTLLGYLAVGLLGLIVTALQKPPFKAQAAILATSDVAFVILLMHASGGINSGLGVLLIPAVGAVGVLLAGSWALFAAAVASLLLIIDQALLFWLGVNDNHAYAIAGFTGLALFATALISTYLANRARDSEALATRRGLDLANLTELSEYIVEHLRSGVIVADTHGAIRLINQQAWDLLGQPVGSAQQTLATLAPTLARQLDAWQRAPHARQPPVSIAGRDIQLRFTALGTDREAVMVALEDQAEIAGQIQAAKLASLGRLSASIAHEIRNPLSGIAHAAQLLAESAHLNESDQRLLEIVHTQSRRIDRIIDDVLRLSRKDPPATRTLDLTTWLPPRAQEIGAQLRLAPDELRLNLADTDLHVEFDAGHLTQIVDGLCTNAHRYGRSPDGALALTLAAHRAPHSRRVMLDVLDAGPGIEAAVLPHLFEPFFTTAPSGSGLGLYIASELAALNHARLEYLPVPGGGSCFRLQLPASPHPPPAAP</sequence>
<accession>A0A1P8UJD5</accession>
<dbReference type="AlphaFoldDB" id="A0A1P8UJD5"/>
<dbReference type="PRINTS" id="PR00344">
    <property type="entry name" value="BCTRLSENSOR"/>
</dbReference>
<dbReference type="Pfam" id="PF02518">
    <property type="entry name" value="HATPase_c"/>
    <property type="match status" value="1"/>
</dbReference>
<dbReference type="Gene3D" id="1.10.287.130">
    <property type="match status" value="1"/>
</dbReference>